<evidence type="ECO:0000259" key="1">
    <source>
        <dbReference type="Pfam" id="PF13472"/>
    </source>
</evidence>
<dbReference type="GO" id="GO:0016788">
    <property type="term" value="F:hydrolase activity, acting on ester bonds"/>
    <property type="evidence" value="ECO:0007669"/>
    <property type="project" value="UniProtKB-ARBA"/>
</dbReference>
<keyword evidence="3" id="KW-1185">Reference proteome</keyword>
<accession>A0A0J9ECH7</accession>
<protein>
    <submittedName>
        <fullName evidence="2">Lysophospholipase L1</fullName>
    </submittedName>
</protein>
<dbReference type="SUPFAM" id="SSF52266">
    <property type="entry name" value="SGNH hydrolase"/>
    <property type="match status" value="1"/>
</dbReference>
<dbReference type="RefSeq" id="WP_053101157.1">
    <property type="nucleotide sequence ID" value="NZ_LFTY01000001.1"/>
</dbReference>
<comment type="caution">
    <text evidence="2">The sequence shown here is derived from an EMBL/GenBank/DDBJ whole genome shotgun (WGS) entry which is preliminary data.</text>
</comment>
<gene>
    <name evidence="2" type="ORF">AIOL_000509</name>
</gene>
<name>A0A0J9ECH7_9RHOB</name>
<evidence type="ECO:0000313" key="2">
    <source>
        <dbReference type="EMBL" id="KMW60356.1"/>
    </source>
</evidence>
<dbReference type="CDD" id="cd01836">
    <property type="entry name" value="FeeA_FeeB_like"/>
    <property type="match status" value="1"/>
</dbReference>
<organism evidence="2 3">
    <name type="scientific">Candidatus Rhodobacter oscarellae</name>
    <dbReference type="NCBI Taxonomy" id="1675527"/>
    <lineage>
        <taxon>Bacteria</taxon>
        <taxon>Pseudomonadati</taxon>
        <taxon>Pseudomonadota</taxon>
        <taxon>Alphaproteobacteria</taxon>
        <taxon>Rhodobacterales</taxon>
        <taxon>Rhodobacter group</taxon>
        <taxon>Rhodobacter</taxon>
    </lineage>
</organism>
<dbReference type="InterPro" id="IPR036514">
    <property type="entry name" value="SGNH_hydro_sf"/>
</dbReference>
<feature type="domain" description="SGNH hydrolase-type esterase" evidence="1">
    <location>
        <begin position="51"/>
        <end position="221"/>
    </location>
</feature>
<dbReference type="OrthoDB" id="9804395at2"/>
<dbReference type="Proteomes" id="UP000037178">
    <property type="component" value="Unassembled WGS sequence"/>
</dbReference>
<dbReference type="EMBL" id="LFTY01000001">
    <property type="protein sequence ID" value="KMW60356.1"/>
    <property type="molecule type" value="Genomic_DNA"/>
</dbReference>
<dbReference type="AlphaFoldDB" id="A0A0J9ECH7"/>
<reference evidence="2 3" key="1">
    <citation type="submission" date="2015-06" db="EMBL/GenBank/DDBJ databases">
        <title>Draft genome sequence of an Alphaproteobacteria species associated to the Mediterranean sponge Oscarella lobularis.</title>
        <authorList>
            <person name="Jourda C."/>
            <person name="Santini S."/>
            <person name="Claverie J.-M."/>
        </authorList>
    </citation>
    <scope>NUCLEOTIDE SEQUENCE [LARGE SCALE GENOMIC DNA]</scope>
    <source>
        <strain evidence="2">IGS</strain>
    </source>
</reference>
<dbReference type="InterPro" id="IPR013830">
    <property type="entry name" value="SGNH_hydro"/>
</dbReference>
<dbReference type="STRING" id="1675527.AIOL_000509"/>
<dbReference type="PATRIC" id="fig|1675527.3.peg.564"/>
<evidence type="ECO:0000313" key="3">
    <source>
        <dbReference type="Proteomes" id="UP000037178"/>
    </source>
</evidence>
<dbReference type="Gene3D" id="3.40.50.1110">
    <property type="entry name" value="SGNH hydrolase"/>
    <property type="match status" value="1"/>
</dbReference>
<dbReference type="Pfam" id="PF13472">
    <property type="entry name" value="Lipase_GDSL_2"/>
    <property type="match status" value="1"/>
</dbReference>
<proteinExistence type="predicted"/>
<sequence>MLLDLAARVLLAPLLAFQALWVVTKAKRFPEASGPRQGVTGAGPPLNLLIVGDSSSVGVGVATQDQALAGHTVRALAATHSVTWRVIGRNGVTTAGFTRLLKQEMPQHVDLAVIALGVNDVKNGVPLALWRRHYARLLEDLRADWGAKQIIASGIPHIRGFTILPQPLRWVLGRRAEAFDRALVGIAAETPAATHISLDVPLDPDLLAADGFHPGPEIYAAWAELIRAAHAAPAANEVHG</sequence>